<feature type="compositionally biased region" description="Basic and acidic residues" evidence="1">
    <location>
        <begin position="150"/>
        <end position="160"/>
    </location>
</feature>
<evidence type="ECO:0000256" key="1">
    <source>
        <dbReference type="SAM" id="MobiDB-lite"/>
    </source>
</evidence>
<accession>A0A8R1UG81</accession>
<protein>
    <submittedName>
        <fullName evidence="2">Uncharacterized protein</fullName>
    </submittedName>
</protein>
<feature type="compositionally biased region" description="Basic and acidic residues" evidence="1">
    <location>
        <begin position="527"/>
        <end position="537"/>
    </location>
</feature>
<name>A0A2A6CZK6_PRIPA</name>
<feature type="compositionally biased region" description="Low complexity" evidence="1">
    <location>
        <begin position="172"/>
        <end position="184"/>
    </location>
</feature>
<gene>
    <name evidence="2" type="primary">WBGene00111258</name>
</gene>
<sequence length="857" mass="96091">MFPRFVWDFLNPRRWFRARNTTIALPAPPLPPSPSILYHPRMEEQESPEPEQVAPSRGNSTASSYKSAKGEISPSQSETNTPRRSLDSDAEEMQNDEENELKLHELSDQDSSSDDEEMEVHANTQVTTPPNLHGPSNFRRTSLVMKKRKLTDTSDEESKSQKRIKKATKVRPSPSSESTTSNESVEIVDEVIREPTRKNRRMSILVREKVDNESETPISTRKRLSNKTERFDPSSPAEVTRAKSRKENDTPSTSKVSSGRKEKEKEIPSTSAAKTNVAILLKQKTFATPSSSKSVKKSRMERDDTLSSVSSMSRLNVRASTPMNSRPMRACRAMTVSPTRFLRDTGILFDHDTVGYGISTRVPFHQWNIAVTPSRSISKVNTEKRATIFLIELIMERLARIANSLVRKIFKKRRNHRLSIEGGQGGWEYPVQEKMEMEEDEEMSGVTPPLSPDHSRALEYLKASTPVRSNGILEHEGDVSNSVEEEDEVSQAEECYAWDESIHSVQVDSPEQFQIDGGDDSSSIVSEDGRIEEKKDRRGEDIAHHNEFILEDEYDEDGFDGIALLQSSFPIQLKNEEEYFYHPTVLKDDKEGYYMDEPLGYSNPSLAPSISAPLTCPNLCSYNEEDLGTLAQSIIEEDRKRLKNKKEKVKAANKMCVVYSSPSFHPSPRPDTPTPNEMISPTCRSISNESMVSASSGKTVTSLNPSTGEIVRPEYANDENNAFLRSIYEKAGLAHEIPDWMRVDPPSHKMYISEDSSLFDYSLDKSQEESKVVGKGSVINTSTPVVGAPCNIPFSSISTIGNLNDSNCFYSPSLDGSLIIRGERYAVDVSVRATVALARPFSDACLTVYDVDIDDDE</sequence>
<dbReference type="EnsemblMetazoa" id="PPA21704.1">
    <property type="protein sequence ID" value="PPA21704.1"/>
    <property type="gene ID" value="WBGene00111258"/>
</dbReference>
<dbReference type="Proteomes" id="UP000005239">
    <property type="component" value="Unassembled WGS sequence"/>
</dbReference>
<feature type="region of interest" description="Disordered" evidence="1">
    <location>
        <begin position="513"/>
        <end position="537"/>
    </location>
</feature>
<keyword evidence="3" id="KW-1185">Reference proteome</keyword>
<feature type="compositionally biased region" description="Polar residues" evidence="1">
    <location>
        <begin position="57"/>
        <end position="66"/>
    </location>
</feature>
<organism evidence="2 3">
    <name type="scientific">Pristionchus pacificus</name>
    <name type="common">Parasitic nematode worm</name>
    <dbReference type="NCBI Taxonomy" id="54126"/>
    <lineage>
        <taxon>Eukaryota</taxon>
        <taxon>Metazoa</taxon>
        <taxon>Ecdysozoa</taxon>
        <taxon>Nematoda</taxon>
        <taxon>Chromadorea</taxon>
        <taxon>Rhabditida</taxon>
        <taxon>Rhabditina</taxon>
        <taxon>Diplogasteromorpha</taxon>
        <taxon>Diplogasteroidea</taxon>
        <taxon>Neodiplogasteridae</taxon>
        <taxon>Pristionchus</taxon>
    </lineage>
</organism>
<feature type="region of interest" description="Disordered" evidence="1">
    <location>
        <begin position="288"/>
        <end position="309"/>
    </location>
</feature>
<reference evidence="2" key="2">
    <citation type="submission" date="2022-06" db="UniProtKB">
        <authorList>
            <consortium name="EnsemblMetazoa"/>
        </authorList>
    </citation>
    <scope>IDENTIFICATION</scope>
    <source>
        <strain evidence="2">PS312</strain>
    </source>
</reference>
<evidence type="ECO:0000313" key="2">
    <source>
        <dbReference type="EnsemblMetazoa" id="PPA21704.1"/>
    </source>
</evidence>
<feature type="compositionally biased region" description="Acidic residues" evidence="1">
    <location>
        <begin position="88"/>
        <end position="99"/>
    </location>
</feature>
<reference evidence="3" key="1">
    <citation type="journal article" date="2008" name="Nat. Genet.">
        <title>The Pristionchus pacificus genome provides a unique perspective on nematode lifestyle and parasitism.</title>
        <authorList>
            <person name="Dieterich C."/>
            <person name="Clifton S.W."/>
            <person name="Schuster L.N."/>
            <person name="Chinwalla A."/>
            <person name="Delehaunty K."/>
            <person name="Dinkelacker I."/>
            <person name="Fulton L."/>
            <person name="Fulton R."/>
            <person name="Godfrey J."/>
            <person name="Minx P."/>
            <person name="Mitreva M."/>
            <person name="Roeseler W."/>
            <person name="Tian H."/>
            <person name="Witte H."/>
            <person name="Yang S.P."/>
            <person name="Wilson R.K."/>
            <person name="Sommer R.J."/>
        </authorList>
    </citation>
    <scope>NUCLEOTIDE SEQUENCE [LARGE SCALE GENOMIC DNA]</scope>
    <source>
        <strain evidence="3">PS312</strain>
    </source>
</reference>
<feature type="compositionally biased region" description="Polar residues" evidence="1">
    <location>
        <begin position="73"/>
        <end position="83"/>
    </location>
</feature>
<accession>A0A2A6CZK6</accession>
<proteinExistence type="predicted"/>
<evidence type="ECO:0000313" key="3">
    <source>
        <dbReference type="Proteomes" id="UP000005239"/>
    </source>
</evidence>
<dbReference type="AlphaFoldDB" id="A0A2A6CZK6"/>
<feature type="region of interest" description="Disordered" evidence="1">
    <location>
        <begin position="24"/>
        <end position="271"/>
    </location>
</feature>